<name>X1I6I7_9ZZZZ</name>
<accession>X1I6I7</accession>
<proteinExistence type="predicted"/>
<organism evidence="1">
    <name type="scientific">marine sediment metagenome</name>
    <dbReference type="NCBI Taxonomy" id="412755"/>
    <lineage>
        <taxon>unclassified sequences</taxon>
        <taxon>metagenomes</taxon>
        <taxon>ecological metagenomes</taxon>
    </lineage>
</organism>
<protein>
    <submittedName>
        <fullName evidence="1">Uncharacterized protein</fullName>
    </submittedName>
</protein>
<evidence type="ECO:0000313" key="1">
    <source>
        <dbReference type="EMBL" id="GAH77327.1"/>
    </source>
</evidence>
<sequence>MKGYNKKMKKDILRACGFGRKAANYLVDGATDEVIQKSGVKALTNMENEKAAIEGEKRYREKLKGVDDV</sequence>
<comment type="caution">
    <text evidence="1">The sequence shown here is derived from an EMBL/GenBank/DDBJ whole genome shotgun (WGS) entry which is preliminary data.</text>
</comment>
<dbReference type="AlphaFoldDB" id="X1I6I7"/>
<reference evidence="1" key="1">
    <citation type="journal article" date="2014" name="Front. Microbiol.">
        <title>High frequency of phylogenetically diverse reductive dehalogenase-homologous genes in deep subseafloor sedimentary metagenomes.</title>
        <authorList>
            <person name="Kawai M."/>
            <person name="Futagami T."/>
            <person name="Toyoda A."/>
            <person name="Takaki Y."/>
            <person name="Nishi S."/>
            <person name="Hori S."/>
            <person name="Arai W."/>
            <person name="Tsubouchi T."/>
            <person name="Morono Y."/>
            <person name="Uchiyama I."/>
            <person name="Ito T."/>
            <person name="Fujiyama A."/>
            <person name="Inagaki F."/>
            <person name="Takami H."/>
        </authorList>
    </citation>
    <scope>NUCLEOTIDE SEQUENCE</scope>
    <source>
        <strain evidence="1">Expedition CK06-06</strain>
    </source>
</reference>
<gene>
    <name evidence="1" type="ORF">S03H2_62412</name>
</gene>
<dbReference type="EMBL" id="BARU01040367">
    <property type="protein sequence ID" value="GAH77327.1"/>
    <property type="molecule type" value="Genomic_DNA"/>
</dbReference>